<sequence length="738" mass="82268">MLMAVATIHSPLSLAINPIDRVDTRVGTAFAETRTAGLFGKGSEDHGQTVPAVGVPHGMNLWTPQTRDTEQKCIAPYYFADSLLQGFRNSHWLNGGCTQDYGSMTLHAISGPLRTSPRSRATRIDRQSETARPDYYSVSLPDEGMTAEMTGLSRAGIFRFSYDHDGIGHIIVNPNSDEGEGMIEYDPRRHEIRGYNPVHRIYQGWGEPAGFSGWFIIKLPKNLKITDYGTFKGDTLHPHRTAISGEPGIGAYVSFKTKPSMQVTLTAGSSFTSMEGARRNLEKEIPVADFEKVRRQSTDAWNRQLGMIQVEGGKDEDMAKFYGSLYRCSLLPRVISDADGSYPRFAKGDKILSTGGKTDKYGDFSMWDTYRALHPLLTLLTPERSGEMMQSLVTDAEEGGWMPIFPCWNSYTAAMIGDHCAAAIADAAVKGVNNFDKEKAYRYLRKNAFETPADFNEYKDGMGRRALESYMRYGYIPLEDGVEEAFHKQEQTSRTLEYAFDDFALAQLADIVGATEDAEMLRKRAGNYRNVIDPALGYANGRHADGTFAEGTDPFDFNRAITEGAPCHYTWYVPHDPEGLIGMLGGRERFVEKLDSMFTQKRYWHGNEPCHQVAYMFDMAGRNDLTQKWVRHILDTEYLDTPGGLSGNDDAGQMSAWFVFSAMGFYPVCPATDRYYLGAPLFDRVTITPEGGKPFTITAPGASEGKKVFKRILLNGEPLEDFSITHSDLNSAGTLKFN</sequence>
<name>A0AC61RH57_9BACT</name>
<evidence type="ECO:0000313" key="1">
    <source>
        <dbReference type="EMBL" id="TGY78890.1"/>
    </source>
</evidence>
<protein>
    <submittedName>
        <fullName evidence="1">Glycoside hydrolase family 92 protein</fullName>
    </submittedName>
</protein>
<gene>
    <name evidence="1" type="ORF">E5331_08735</name>
</gene>
<comment type="caution">
    <text evidence="1">The sequence shown here is derived from an EMBL/GenBank/DDBJ whole genome shotgun (WGS) entry which is preliminary data.</text>
</comment>
<accession>A0AC61RH57</accession>
<keyword evidence="2" id="KW-1185">Reference proteome</keyword>
<proteinExistence type="predicted"/>
<keyword evidence="1" id="KW-0378">Hydrolase</keyword>
<evidence type="ECO:0000313" key="2">
    <source>
        <dbReference type="Proteomes" id="UP000306319"/>
    </source>
</evidence>
<reference evidence="1" key="1">
    <citation type="submission" date="2019-04" db="EMBL/GenBank/DDBJ databases">
        <title>Microbes associate with the intestines of laboratory mice.</title>
        <authorList>
            <person name="Navarre W."/>
            <person name="Wong E."/>
            <person name="Huang K."/>
            <person name="Tropini C."/>
            <person name="Ng K."/>
            <person name="Yu B."/>
        </authorList>
    </citation>
    <scope>NUCLEOTIDE SEQUENCE</scope>
    <source>
        <strain evidence="1">NM04_E33</strain>
    </source>
</reference>
<organism evidence="1 2">
    <name type="scientific">Lepagella muris</name>
    <dbReference type="NCBI Taxonomy" id="3032870"/>
    <lineage>
        <taxon>Bacteria</taxon>
        <taxon>Pseudomonadati</taxon>
        <taxon>Bacteroidota</taxon>
        <taxon>Bacteroidia</taxon>
        <taxon>Bacteroidales</taxon>
        <taxon>Muribaculaceae</taxon>
        <taxon>Lepagella</taxon>
    </lineage>
</organism>
<dbReference type="EMBL" id="SRYB01000010">
    <property type="protein sequence ID" value="TGY78890.1"/>
    <property type="molecule type" value="Genomic_DNA"/>
</dbReference>
<dbReference type="Proteomes" id="UP000306319">
    <property type="component" value="Unassembled WGS sequence"/>
</dbReference>